<dbReference type="Proteomes" id="UP000279384">
    <property type="component" value="Unassembled WGS sequence"/>
</dbReference>
<gene>
    <name evidence="1" type="ORF">C8E02_0969</name>
</gene>
<reference evidence="1 2" key="1">
    <citation type="submission" date="2018-10" db="EMBL/GenBank/DDBJ databases">
        <title>Genomic Encyclopedia of Type Strains, Phase IV (KMG-IV): sequencing the most valuable type-strain genomes for metagenomic binning, comparative biology and taxonomic classification.</title>
        <authorList>
            <person name="Goeker M."/>
        </authorList>
    </citation>
    <scope>NUCLEOTIDE SEQUENCE [LARGE SCALE GENOMIC DNA]</scope>
    <source>
        <strain evidence="1 2">DSM 3303</strain>
    </source>
</reference>
<proteinExistence type="predicted"/>
<dbReference type="EMBL" id="RBID01000011">
    <property type="protein sequence ID" value="RKQ61202.1"/>
    <property type="molecule type" value="Genomic_DNA"/>
</dbReference>
<comment type="caution">
    <text evidence="1">The sequence shown here is derived from an EMBL/GenBank/DDBJ whole genome shotgun (WGS) entry which is preliminary data.</text>
</comment>
<name>A0A495BKS5_VOGIN</name>
<evidence type="ECO:0000313" key="2">
    <source>
        <dbReference type="Proteomes" id="UP000279384"/>
    </source>
</evidence>
<accession>A0A495BKS5</accession>
<evidence type="ECO:0000313" key="1">
    <source>
        <dbReference type="EMBL" id="RKQ61202.1"/>
    </source>
</evidence>
<sequence>MAGLVLSKPASQCYSEKKLTQLLADAELSATRDWDRNFITDMQSRYKSYGMGMHISTLQKHHLERIADFTTNERARNGTTD</sequence>
<protein>
    <submittedName>
        <fullName evidence="1">Uncharacterized protein</fullName>
    </submittedName>
</protein>
<dbReference type="AlphaFoldDB" id="A0A495BKS5"/>
<organism evidence="1 2">
    <name type="scientific">Vogesella indigofera</name>
    <name type="common">Pseudomonas indigofera</name>
    <dbReference type="NCBI Taxonomy" id="45465"/>
    <lineage>
        <taxon>Bacteria</taxon>
        <taxon>Pseudomonadati</taxon>
        <taxon>Pseudomonadota</taxon>
        <taxon>Betaproteobacteria</taxon>
        <taxon>Neisseriales</taxon>
        <taxon>Chromobacteriaceae</taxon>
        <taxon>Vogesella</taxon>
    </lineage>
</organism>
<dbReference type="RefSeq" id="WP_211329157.1">
    <property type="nucleotide sequence ID" value="NZ_RBID01000011.1"/>
</dbReference>